<proteinExistence type="predicted"/>
<gene>
    <name evidence="1" type="ORF">SNEC2469_LOCUS14835</name>
</gene>
<sequence>MWKDKGEPSPLEQLESKEFRRDARFARFARTVELALTSYAPPSGGSHKLLEVLLKDYGGSTEAKRQRLSVIIEIVWEPEDQPVKPLRQLLRTVENASIAKVEVVDRGAFSIDVAGNAPPQLSLTLPVPPGQDGRRATAVCRLRRANSTTFVVEAATLGDAGSGYAADMDLTPQVDLPAGAQMLRAPKFTVRVTSPFRALPKDRRAELADSLKSKLTNLLPSFLLPAYSEKLGRLVPDQSLPLTPDPTPLEEVRRLDEVFGGDRQLDRFRADFVFA</sequence>
<evidence type="ECO:0000313" key="1">
    <source>
        <dbReference type="EMBL" id="CAE7518923.1"/>
    </source>
</evidence>
<reference evidence="1" key="1">
    <citation type="submission" date="2021-02" db="EMBL/GenBank/DDBJ databases">
        <authorList>
            <person name="Dougan E. K."/>
            <person name="Rhodes N."/>
            <person name="Thang M."/>
            <person name="Chan C."/>
        </authorList>
    </citation>
    <scope>NUCLEOTIDE SEQUENCE</scope>
</reference>
<evidence type="ECO:0000313" key="2">
    <source>
        <dbReference type="Proteomes" id="UP000601435"/>
    </source>
</evidence>
<dbReference type="EMBL" id="CAJNJA010023931">
    <property type="protein sequence ID" value="CAE7518923.1"/>
    <property type="molecule type" value="Genomic_DNA"/>
</dbReference>
<dbReference type="OrthoDB" id="432607at2759"/>
<protein>
    <submittedName>
        <fullName evidence="1">Uncharacterized protein</fullName>
    </submittedName>
</protein>
<dbReference type="Proteomes" id="UP000601435">
    <property type="component" value="Unassembled WGS sequence"/>
</dbReference>
<accession>A0A812T4N8</accession>
<comment type="caution">
    <text evidence="1">The sequence shown here is derived from an EMBL/GenBank/DDBJ whole genome shotgun (WGS) entry which is preliminary data.</text>
</comment>
<dbReference type="AlphaFoldDB" id="A0A812T4N8"/>
<organism evidence="1 2">
    <name type="scientific">Symbiodinium necroappetens</name>
    <dbReference type="NCBI Taxonomy" id="1628268"/>
    <lineage>
        <taxon>Eukaryota</taxon>
        <taxon>Sar</taxon>
        <taxon>Alveolata</taxon>
        <taxon>Dinophyceae</taxon>
        <taxon>Suessiales</taxon>
        <taxon>Symbiodiniaceae</taxon>
        <taxon>Symbiodinium</taxon>
    </lineage>
</organism>
<feature type="non-terminal residue" evidence="1">
    <location>
        <position position="1"/>
    </location>
</feature>
<name>A0A812T4N8_9DINO</name>
<keyword evidence="2" id="KW-1185">Reference proteome</keyword>